<evidence type="ECO:0000313" key="1">
    <source>
        <dbReference type="EMBL" id="TSE07023.1"/>
    </source>
</evidence>
<dbReference type="GO" id="GO:0004029">
    <property type="term" value="F:aldehyde dehydrogenase (NAD+) activity"/>
    <property type="evidence" value="ECO:0007669"/>
    <property type="project" value="TreeGrafter"/>
</dbReference>
<organism evidence="1 2">
    <name type="scientific">Aquimarina algiphila</name>
    <dbReference type="NCBI Taxonomy" id="2047982"/>
    <lineage>
        <taxon>Bacteria</taxon>
        <taxon>Pseudomonadati</taxon>
        <taxon>Bacteroidota</taxon>
        <taxon>Flavobacteriia</taxon>
        <taxon>Flavobacteriales</taxon>
        <taxon>Flavobacteriaceae</taxon>
        <taxon>Aquimarina</taxon>
    </lineage>
</organism>
<dbReference type="SUPFAM" id="SSF51735">
    <property type="entry name" value="NAD(P)-binding Rossmann-fold domains"/>
    <property type="match status" value="1"/>
</dbReference>
<dbReference type="OrthoDB" id="751203at2"/>
<sequence length="269" mass="30102">MNKQISILGTGWLGLPLAETLIKEKYIIKGSTTSENKLLYLKNKEIDVYCISLYESGPAGDIISFLKGSTTLIINIPPGLRRNPEVNFVAKIQKLIPFIEESDIQNVLFVSSTSVFADLDGFPLVSEETTPNATSNAGKQLFQVEKLLQNNQSFKTTIIRFSGLLGPDRHPAHMLSRKTSIKNPKAPVNLIHLNDCIGIIKKIIETHSWNTVFNASYPDHPEKAIYYEKVCAQMGLPKPDYDFETPSKGKLIDSKKLISQLSYQFTKNI</sequence>
<dbReference type="Gene3D" id="3.40.50.720">
    <property type="entry name" value="NAD(P)-binding Rossmann-like Domain"/>
    <property type="match status" value="1"/>
</dbReference>
<dbReference type="InterPro" id="IPR051783">
    <property type="entry name" value="NAD(P)-dependent_oxidoreduct"/>
</dbReference>
<keyword evidence="2" id="KW-1185">Reference proteome</keyword>
<name>A0A554VHL6_9FLAO</name>
<comment type="caution">
    <text evidence="1">The sequence shown here is derived from an EMBL/GenBank/DDBJ whole genome shotgun (WGS) entry which is preliminary data.</text>
</comment>
<accession>A0A554VHL6</accession>
<gene>
    <name evidence="1" type="ORF">FOF46_17535</name>
</gene>
<reference evidence="1 2" key="1">
    <citation type="submission" date="2019-07" db="EMBL/GenBank/DDBJ databases">
        <title>The draft genome sequence of Aquimarina algiphila M91.</title>
        <authorList>
            <person name="Meng X."/>
        </authorList>
    </citation>
    <scope>NUCLEOTIDE SEQUENCE [LARGE SCALE GENOMIC DNA]</scope>
    <source>
        <strain evidence="1 2">M91</strain>
    </source>
</reference>
<evidence type="ECO:0000313" key="2">
    <source>
        <dbReference type="Proteomes" id="UP000318833"/>
    </source>
</evidence>
<protein>
    <recommendedName>
        <fullName evidence="3">SDR family NAD(P)-dependent oxidoreductase</fullName>
    </recommendedName>
</protein>
<proteinExistence type="predicted"/>
<dbReference type="Proteomes" id="UP000318833">
    <property type="component" value="Unassembled WGS sequence"/>
</dbReference>
<dbReference type="InterPro" id="IPR036291">
    <property type="entry name" value="NAD(P)-bd_dom_sf"/>
</dbReference>
<evidence type="ECO:0008006" key="3">
    <source>
        <dbReference type="Google" id="ProtNLM"/>
    </source>
</evidence>
<dbReference type="AlphaFoldDB" id="A0A554VHL6"/>
<dbReference type="PANTHER" id="PTHR48079">
    <property type="entry name" value="PROTEIN YEEZ"/>
    <property type="match status" value="1"/>
</dbReference>
<dbReference type="GO" id="GO:0005737">
    <property type="term" value="C:cytoplasm"/>
    <property type="evidence" value="ECO:0007669"/>
    <property type="project" value="TreeGrafter"/>
</dbReference>
<dbReference type="PANTHER" id="PTHR48079:SF6">
    <property type="entry name" value="NAD(P)-BINDING DOMAIN-CONTAINING PROTEIN-RELATED"/>
    <property type="match status" value="1"/>
</dbReference>
<dbReference type="EMBL" id="VLNR01000038">
    <property type="protein sequence ID" value="TSE07023.1"/>
    <property type="molecule type" value="Genomic_DNA"/>
</dbReference>
<dbReference type="RefSeq" id="WP_143917354.1">
    <property type="nucleotide sequence ID" value="NZ_CANMIK010000039.1"/>
</dbReference>